<dbReference type="InterPro" id="IPR002397">
    <property type="entry name" value="Cyt_P450_B"/>
</dbReference>
<sequence length="392" mass="41930">MSSPPEHLPSLAALSSPVLQPAPDWRSLQESRAVVRVRTYAGDDAWLVTRYAEVKDLLMGSRVGRAHPDPANAARFINSAILDEATDQTDYANEIADHHQLRAVLTPYFSRKRMAALEPAVAALVDEAVDTLESHGPPADLMTVFANPLSMAVLCELIGIPAEDRDELGPLLAAASMLGGDAEGLAPLEAVIERLVTLRRQDPRDDMISGACAAGLPDAEIANVIAGVIFGGRGVVNHLAFGVARLCSDDGLRAAVTADPGLMPAAVEEMVRTASAGGVIMPHYAREDLDVDGVRIETGDLVLLDLALANTDRRAFEEPDRIDLTRTSNPHLTFSFGIWHCVGAPLARMELRLAFSALLGRFPDLHLVRPVSELSTPDDQLAGGLSTLPVAW</sequence>
<dbReference type="PANTHER" id="PTHR46696">
    <property type="entry name" value="P450, PUTATIVE (EUROFUNG)-RELATED"/>
    <property type="match status" value="1"/>
</dbReference>
<keyword evidence="11" id="KW-1185">Reference proteome</keyword>
<dbReference type="STRING" id="394193.SAMN04489732_112161"/>
<dbReference type="GO" id="GO:0016705">
    <property type="term" value="F:oxidoreductase activity, acting on paired donors, with incorporation or reduction of molecular oxygen"/>
    <property type="evidence" value="ECO:0007669"/>
    <property type="project" value="InterPro"/>
</dbReference>
<keyword evidence="5" id="KW-0479">Metal-binding</keyword>
<evidence type="ECO:0000313" key="10">
    <source>
        <dbReference type="EMBL" id="SEP48796.1"/>
    </source>
</evidence>
<evidence type="ECO:0000256" key="7">
    <source>
        <dbReference type="ARBA" id="ARBA00023004"/>
    </source>
</evidence>
<dbReference type="GO" id="GO:0020037">
    <property type="term" value="F:heme binding"/>
    <property type="evidence" value="ECO:0007669"/>
    <property type="project" value="InterPro"/>
</dbReference>
<dbReference type="InterPro" id="IPR036396">
    <property type="entry name" value="Cyt_P450_sf"/>
</dbReference>
<keyword evidence="6" id="KW-0560">Oxidoreductase</keyword>
<evidence type="ECO:0000256" key="8">
    <source>
        <dbReference type="ARBA" id="ARBA00023033"/>
    </source>
</evidence>
<proteinExistence type="inferred from homology"/>
<evidence type="ECO:0000256" key="5">
    <source>
        <dbReference type="ARBA" id="ARBA00022723"/>
    </source>
</evidence>
<dbReference type="Gene3D" id="1.10.630.10">
    <property type="entry name" value="Cytochrome P450"/>
    <property type="match status" value="1"/>
</dbReference>
<dbReference type="SUPFAM" id="SSF48264">
    <property type="entry name" value="Cytochrome P450"/>
    <property type="match status" value="1"/>
</dbReference>
<protein>
    <submittedName>
        <fullName evidence="10">Cytochrome P450 monooxygenase</fullName>
    </submittedName>
</protein>
<dbReference type="FunFam" id="1.10.630.10:FF:000018">
    <property type="entry name" value="Cytochrome P450 monooxygenase"/>
    <property type="match status" value="1"/>
</dbReference>
<keyword evidence="8 10" id="KW-0503">Monooxygenase</keyword>
<keyword evidence="7" id="KW-0408">Iron</keyword>
<accession>A0A1H8Y9P7</accession>
<evidence type="ECO:0000256" key="6">
    <source>
        <dbReference type="ARBA" id="ARBA00023002"/>
    </source>
</evidence>
<dbReference type="GO" id="GO:0005506">
    <property type="term" value="F:iron ion binding"/>
    <property type="evidence" value="ECO:0007669"/>
    <property type="project" value="InterPro"/>
</dbReference>
<reference evidence="10 11" key="1">
    <citation type="submission" date="2016-10" db="EMBL/GenBank/DDBJ databases">
        <authorList>
            <person name="de Groot N.N."/>
        </authorList>
    </citation>
    <scope>NUCLEOTIDE SEQUENCE [LARGE SCALE GENOMIC DNA]</scope>
    <source>
        <strain evidence="10 11">DSM 44993</strain>
    </source>
</reference>
<gene>
    <name evidence="10" type="ORF">SAMN04489732_112161</name>
</gene>
<dbReference type="PRINTS" id="PR00359">
    <property type="entry name" value="BP450"/>
</dbReference>
<dbReference type="PANTHER" id="PTHR46696:SF5">
    <property type="entry name" value="CYTOCHROME P450 BJ-1"/>
    <property type="match status" value="1"/>
</dbReference>
<dbReference type="GO" id="GO:0004497">
    <property type="term" value="F:monooxygenase activity"/>
    <property type="evidence" value="ECO:0007669"/>
    <property type="project" value="UniProtKB-KW"/>
</dbReference>
<comment type="function">
    <text evidence="9">Involved in the coupling of aromatic side chains of the heptapeptide of vancomycin.</text>
</comment>
<keyword evidence="4" id="KW-0349">Heme</keyword>
<dbReference type="AlphaFoldDB" id="A0A1H8Y9P7"/>
<dbReference type="Proteomes" id="UP000198582">
    <property type="component" value="Unassembled WGS sequence"/>
</dbReference>
<dbReference type="Pfam" id="PF00067">
    <property type="entry name" value="p450"/>
    <property type="match status" value="1"/>
</dbReference>
<dbReference type="InterPro" id="IPR001128">
    <property type="entry name" value="Cyt_P450"/>
</dbReference>
<comment type="pathway">
    <text evidence="2">Antibiotic biosynthesis; vancomycin biosynthesis.</text>
</comment>
<comment type="cofactor">
    <cofactor evidence="1">
        <name>heme</name>
        <dbReference type="ChEBI" id="CHEBI:30413"/>
    </cofactor>
</comment>
<evidence type="ECO:0000256" key="2">
    <source>
        <dbReference type="ARBA" id="ARBA00004660"/>
    </source>
</evidence>
<evidence type="ECO:0000256" key="4">
    <source>
        <dbReference type="ARBA" id="ARBA00022617"/>
    </source>
</evidence>
<organism evidence="10 11">
    <name type="scientific">Amycolatopsis saalfeldensis</name>
    <dbReference type="NCBI Taxonomy" id="394193"/>
    <lineage>
        <taxon>Bacteria</taxon>
        <taxon>Bacillati</taxon>
        <taxon>Actinomycetota</taxon>
        <taxon>Actinomycetes</taxon>
        <taxon>Pseudonocardiales</taxon>
        <taxon>Pseudonocardiaceae</taxon>
        <taxon>Amycolatopsis</taxon>
    </lineage>
</organism>
<evidence type="ECO:0000313" key="11">
    <source>
        <dbReference type="Proteomes" id="UP000198582"/>
    </source>
</evidence>
<dbReference type="EMBL" id="FOEF01000012">
    <property type="protein sequence ID" value="SEP48796.1"/>
    <property type="molecule type" value="Genomic_DNA"/>
</dbReference>
<evidence type="ECO:0000256" key="9">
    <source>
        <dbReference type="ARBA" id="ARBA00055433"/>
    </source>
</evidence>
<name>A0A1H8Y9P7_9PSEU</name>
<evidence type="ECO:0000256" key="1">
    <source>
        <dbReference type="ARBA" id="ARBA00001971"/>
    </source>
</evidence>
<dbReference type="RefSeq" id="WP_177231547.1">
    <property type="nucleotide sequence ID" value="NZ_FOEF01000012.1"/>
</dbReference>
<evidence type="ECO:0000256" key="3">
    <source>
        <dbReference type="ARBA" id="ARBA00010617"/>
    </source>
</evidence>
<comment type="similarity">
    <text evidence="3">Belongs to the cytochrome P450 family.</text>
</comment>